<keyword evidence="1" id="KW-0812">Transmembrane</keyword>
<dbReference type="AlphaFoldDB" id="A0A0E2E693"/>
<comment type="caution">
    <text evidence="2">The sequence shown here is derived from an EMBL/GenBank/DDBJ whole genome shotgun (WGS) entry which is preliminary data.</text>
</comment>
<sequence length="251" mass="29330">MKYLLGIISLNIKQHLYFKISAVFSIFSLLFLFLIKSSVWSQIGNADYISYFAIITIVGSFISVNTDRYFQTIYQTGSISFLLLRPINFGLNIFLQDFAAALTRFILKSLPLLIVLILFFDINIYHGIVNLCLFIFSIFCAYLFNWFTAYIIGLCVFFYGNNEGFIQIKNILFLFFSGALIPFDFFPEVLQKILNYLPFRVLYQIPIEVLNSSNLKSFNLISKQLYWIFFLLVFTYIFHRRAIKKIEIMGG</sequence>
<gene>
    <name evidence="2" type="ORF">HMPREF9726_01316</name>
</gene>
<organism evidence="2">
    <name type="scientific">Treponema denticola H-22</name>
    <dbReference type="NCBI Taxonomy" id="999432"/>
    <lineage>
        <taxon>Bacteria</taxon>
        <taxon>Pseudomonadati</taxon>
        <taxon>Spirochaetota</taxon>
        <taxon>Spirochaetia</taxon>
        <taxon>Spirochaetales</taxon>
        <taxon>Treponemataceae</taxon>
        <taxon>Treponema</taxon>
    </lineage>
</organism>
<dbReference type="PATRIC" id="fig|999432.5.peg.1369"/>
<feature type="transmembrane region" description="Helical" evidence="1">
    <location>
        <begin position="16"/>
        <end position="36"/>
    </location>
</feature>
<feature type="transmembrane region" description="Helical" evidence="1">
    <location>
        <begin position="48"/>
        <end position="66"/>
    </location>
</feature>
<feature type="transmembrane region" description="Helical" evidence="1">
    <location>
        <begin position="171"/>
        <end position="190"/>
    </location>
</feature>
<feature type="transmembrane region" description="Helical" evidence="1">
    <location>
        <begin position="107"/>
        <end position="128"/>
    </location>
</feature>
<dbReference type="PANTHER" id="PTHR36832:SF2">
    <property type="entry name" value="INTEGRAL MEMBRANE PROTEIN"/>
    <property type="match status" value="1"/>
</dbReference>
<protein>
    <recommendedName>
        <fullName evidence="3">ABC-2 type transporter domain-containing protein</fullName>
    </recommendedName>
</protein>
<proteinExistence type="predicted"/>
<evidence type="ECO:0008006" key="3">
    <source>
        <dbReference type="Google" id="ProtNLM"/>
    </source>
</evidence>
<keyword evidence="1" id="KW-0472">Membrane</keyword>
<dbReference type="Proteomes" id="UP000011705">
    <property type="component" value="Chromosome"/>
</dbReference>
<dbReference type="InterPro" id="IPR010390">
    <property type="entry name" value="ABC-2_transporter-like"/>
</dbReference>
<dbReference type="PANTHER" id="PTHR36832">
    <property type="entry name" value="SLR1174 PROTEIN-RELATED"/>
    <property type="match status" value="1"/>
</dbReference>
<accession>A0A0E2E693</accession>
<dbReference type="HOGENOM" id="CLU_084465_0_0_12"/>
<keyword evidence="1" id="KW-1133">Transmembrane helix</keyword>
<feature type="transmembrane region" description="Helical" evidence="1">
    <location>
        <begin position="134"/>
        <end position="159"/>
    </location>
</feature>
<evidence type="ECO:0000256" key="1">
    <source>
        <dbReference type="SAM" id="Phobius"/>
    </source>
</evidence>
<dbReference type="EMBL" id="AGDV01000011">
    <property type="protein sequence ID" value="EMB33502.1"/>
    <property type="molecule type" value="Genomic_DNA"/>
</dbReference>
<evidence type="ECO:0000313" key="2">
    <source>
        <dbReference type="EMBL" id="EMB33502.1"/>
    </source>
</evidence>
<dbReference type="Pfam" id="PF06182">
    <property type="entry name" value="ABC2_membrane_6"/>
    <property type="match status" value="1"/>
</dbReference>
<dbReference type="RefSeq" id="WP_002684385.1">
    <property type="nucleotide sequence ID" value="NZ_CM001795.1"/>
</dbReference>
<reference evidence="2" key="1">
    <citation type="submission" date="2012-01" db="EMBL/GenBank/DDBJ databases">
        <title>The Genome Sequence of Treponema denticola H-22.</title>
        <authorList>
            <consortium name="The Broad Institute Genome Sequencing Platform"/>
            <person name="Earl A."/>
            <person name="Ward D."/>
            <person name="Feldgarden M."/>
            <person name="Gevers D."/>
            <person name="Blanton J.M."/>
            <person name="Fenno C.J."/>
            <person name="Baranova O.V."/>
            <person name="Mathney J."/>
            <person name="Dewhirst F.E."/>
            <person name="Izard J."/>
            <person name="Young S.K."/>
            <person name="Zeng Q."/>
            <person name="Gargeya S."/>
            <person name="Fitzgerald M."/>
            <person name="Haas B."/>
            <person name="Abouelleil A."/>
            <person name="Alvarado L."/>
            <person name="Arachchi H.M."/>
            <person name="Berlin A."/>
            <person name="Chapman S.B."/>
            <person name="Gearin G."/>
            <person name="Goldberg J."/>
            <person name="Griggs A."/>
            <person name="Gujja S."/>
            <person name="Hansen M."/>
            <person name="Heiman D."/>
            <person name="Howarth C."/>
            <person name="Larimer J."/>
            <person name="Lui A."/>
            <person name="MacDonald P.J.P."/>
            <person name="McCowen C."/>
            <person name="Montmayeur A."/>
            <person name="Murphy C."/>
            <person name="Neiman D."/>
            <person name="Pearson M."/>
            <person name="Priest M."/>
            <person name="Roberts A."/>
            <person name="Saif S."/>
            <person name="Shea T."/>
            <person name="Sisk P."/>
            <person name="Stolte C."/>
            <person name="Sykes S."/>
            <person name="Wortman J."/>
            <person name="Nusbaum C."/>
            <person name="Birren B."/>
        </authorList>
    </citation>
    <scope>NUCLEOTIDE SEQUENCE [LARGE SCALE GENOMIC DNA]</scope>
    <source>
        <strain evidence="2">H-22</strain>
    </source>
</reference>
<name>A0A0E2E693_TREDN</name>
<feature type="transmembrane region" description="Helical" evidence="1">
    <location>
        <begin position="220"/>
        <end position="239"/>
    </location>
</feature>